<dbReference type="EMBL" id="CADCXV010000699">
    <property type="protein sequence ID" value="CAB0033111.1"/>
    <property type="molecule type" value="Genomic_DNA"/>
</dbReference>
<dbReference type="InterPro" id="IPR029052">
    <property type="entry name" value="Metallo-depent_PP-like"/>
</dbReference>
<dbReference type="Gene3D" id="3.60.21.10">
    <property type="match status" value="1"/>
</dbReference>
<dbReference type="Pfam" id="PF00096">
    <property type="entry name" value="zf-C2H2"/>
    <property type="match status" value="5"/>
</dbReference>
<evidence type="ECO:0000259" key="9">
    <source>
        <dbReference type="PROSITE" id="PS50157"/>
    </source>
</evidence>
<evidence type="ECO:0000256" key="4">
    <source>
        <dbReference type="ARBA" id="ARBA00022771"/>
    </source>
</evidence>
<dbReference type="FunFam" id="3.30.160.60:FF:000446">
    <property type="entry name" value="Zinc finger protein"/>
    <property type="match status" value="1"/>
</dbReference>
<keyword evidence="8" id="KW-0378">Hydrolase</keyword>
<evidence type="ECO:0000256" key="8">
    <source>
        <dbReference type="RuleBase" id="RU361203"/>
    </source>
</evidence>
<feature type="domain" description="C2H2-type" evidence="9">
    <location>
        <begin position="213"/>
        <end position="241"/>
    </location>
</feature>
<dbReference type="Proteomes" id="UP000479190">
    <property type="component" value="Unassembled WGS sequence"/>
</dbReference>
<proteinExistence type="inferred from homology"/>
<feature type="domain" description="C2H2-type" evidence="9">
    <location>
        <begin position="300"/>
        <end position="328"/>
    </location>
</feature>
<evidence type="ECO:0000256" key="3">
    <source>
        <dbReference type="ARBA" id="ARBA00022737"/>
    </source>
</evidence>
<dbReference type="InterPro" id="IPR041792">
    <property type="entry name" value="MPP_PAP"/>
</dbReference>
<keyword evidence="11" id="KW-1185">Reference proteome</keyword>
<name>A0A6H5I5F3_9HYME</name>
<dbReference type="Gene3D" id="2.60.40.380">
    <property type="entry name" value="Purple acid phosphatase-like, N-terminal"/>
    <property type="match status" value="1"/>
</dbReference>
<dbReference type="PANTHER" id="PTHR45867:SF3">
    <property type="entry name" value="ACID PHOSPHATASE TYPE 7"/>
    <property type="match status" value="1"/>
</dbReference>
<accession>A0A6H5I5F3</accession>
<dbReference type="SUPFAM" id="SSF57667">
    <property type="entry name" value="beta-beta-alpha zinc fingers"/>
    <property type="match status" value="4"/>
</dbReference>
<dbReference type="Pfam" id="PF16656">
    <property type="entry name" value="Pur_ac_phosph_N"/>
    <property type="match status" value="1"/>
</dbReference>
<keyword evidence="1" id="KW-0479">Metal-binding</keyword>
<feature type="domain" description="C2H2-type" evidence="9">
    <location>
        <begin position="358"/>
        <end position="381"/>
    </location>
</feature>
<dbReference type="Pfam" id="PF00149">
    <property type="entry name" value="Metallophos"/>
    <property type="match status" value="1"/>
</dbReference>
<dbReference type="InterPro" id="IPR025733">
    <property type="entry name" value="PAPs_C"/>
</dbReference>
<dbReference type="CDD" id="cd00839">
    <property type="entry name" value="MPP_PAPs"/>
    <property type="match status" value="1"/>
</dbReference>
<dbReference type="GO" id="GO:0003993">
    <property type="term" value="F:acid phosphatase activity"/>
    <property type="evidence" value="ECO:0007669"/>
    <property type="project" value="UniProtKB-EC"/>
</dbReference>
<feature type="domain" description="C2H2-type" evidence="9">
    <location>
        <begin position="242"/>
        <end position="270"/>
    </location>
</feature>
<evidence type="ECO:0000313" key="11">
    <source>
        <dbReference type="Proteomes" id="UP000479190"/>
    </source>
</evidence>
<evidence type="ECO:0000256" key="6">
    <source>
        <dbReference type="ARBA" id="ARBA00023180"/>
    </source>
</evidence>
<sequence>MSVGRKQNNRKCRILCTAESYFLFDVKKKCFSRRVAVIDIDSTQLDLNADRLLGYVIRDERTRRTADAAAGVDAIGTFEYALNVQPVQHGFTYSPMSVIESSRRDLSTPQEQSRIEFENKKSLLLHITRVHEDANDYAGDKLFHQNTVHEGRKNYECDKCKKIFAQKWDLLRHQRIVHEDRQDFACDNCGKKFGQRSHLLEHQKTVHEGRKDFACDECEQKFGHKSSLVSHKKRIHEGRKDFACDKCEKKFGRKSDFIRHRNTVHEGRKDYPCDKCENKSRNKSDLLQHQKTVHEGRKDHLCDKCDQKFGHRSVLIRHRKTVHESRKDYACNKCERKFGQKSDLLKHLSTVHEGRKDYSCDKCERKFSQKGNLLRHQMTVHEVCLDFEKKEIKIKFLDRAESFKIGIRHGTTLGALESAGYNLSLQARLRMMKYWMQIRGNDTDHLISEYNGNTMMLIAVLAVLGLLNSVVGLVKYQPEAVHLSFGDDVHDIVVTWSTKQDTGESIVEYGIGGMILTATGNSTLFVDGGKKKHKQYIHRVWLKDLTPGSKYVYHCGSPLGWSDMFYFETAPEDQENWSPELVIFGDMGNENAQSLGRLQDETQRGLYDAVIHVGDFAYDMNSHDARVGDEFMKQIQSVAAYLPYMTCAGNHEEKYNFSNYRARFTMPGDSEGLFYSFNMGPVHFVAIETEAYYFMNYGLKQLVKQYEWLDKDLTEANKPENRAQRPWIVTFGHRPMYCSNANADDCTNHETLVRVGLPFFNWFGLEDLFFKHKVDLEIWAHEHSYERLFPMYNFRVQNGSRSAPYTNYRAPVHIVTGSAGCKEGREKFVPRQPSWSAFRSSDYGYTRMKAYNKTHLYLEQVSDDKEGEVIDRVWLIKDNILPRYVDVTVKN</sequence>
<dbReference type="FunFam" id="3.30.160.60:FF:000100">
    <property type="entry name" value="Zinc finger 45-like"/>
    <property type="match status" value="1"/>
</dbReference>
<comment type="catalytic activity">
    <reaction evidence="8">
        <text>a phosphate monoester + H2O = an alcohol + phosphate</text>
        <dbReference type="Rhea" id="RHEA:15017"/>
        <dbReference type="ChEBI" id="CHEBI:15377"/>
        <dbReference type="ChEBI" id="CHEBI:30879"/>
        <dbReference type="ChEBI" id="CHEBI:43474"/>
        <dbReference type="ChEBI" id="CHEBI:67140"/>
        <dbReference type="EC" id="3.1.3.2"/>
    </reaction>
</comment>
<dbReference type="InterPro" id="IPR015914">
    <property type="entry name" value="PAPs_N"/>
</dbReference>
<keyword evidence="6" id="KW-0325">Glycoprotein</keyword>
<evidence type="ECO:0000256" key="7">
    <source>
        <dbReference type="PROSITE-ProRule" id="PRU00042"/>
    </source>
</evidence>
<dbReference type="GO" id="GO:0008270">
    <property type="term" value="F:zinc ion binding"/>
    <property type="evidence" value="ECO:0007669"/>
    <property type="project" value="UniProtKB-KW"/>
</dbReference>
<dbReference type="AlphaFoldDB" id="A0A6H5I5F3"/>
<dbReference type="InterPro" id="IPR036236">
    <property type="entry name" value="Znf_C2H2_sf"/>
</dbReference>
<evidence type="ECO:0000313" key="10">
    <source>
        <dbReference type="EMBL" id="CAB0033111.1"/>
    </source>
</evidence>
<evidence type="ECO:0000256" key="1">
    <source>
        <dbReference type="ARBA" id="ARBA00022723"/>
    </source>
</evidence>
<dbReference type="GO" id="GO:0005634">
    <property type="term" value="C:nucleus"/>
    <property type="evidence" value="ECO:0007669"/>
    <property type="project" value="UniProtKB-ARBA"/>
</dbReference>
<dbReference type="EC" id="3.1.3.2" evidence="8"/>
<dbReference type="PROSITE" id="PS00028">
    <property type="entry name" value="ZINC_FINGER_C2H2_1"/>
    <property type="match status" value="7"/>
</dbReference>
<dbReference type="InterPro" id="IPR008963">
    <property type="entry name" value="Purple_acid_Pase-like_N"/>
</dbReference>
<organism evidence="10 11">
    <name type="scientific">Trichogramma brassicae</name>
    <dbReference type="NCBI Taxonomy" id="86971"/>
    <lineage>
        <taxon>Eukaryota</taxon>
        <taxon>Metazoa</taxon>
        <taxon>Ecdysozoa</taxon>
        <taxon>Arthropoda</taxon>
        <taxon>Hexapoda</taxon>
        <taxon>Insecta</taxon>
        <taxon>Pterygota</taxon>
        <taxon>Neoptera</taxon>
        <taxon>Endopterygota</taxon>
        <taxon>Hymenoptera</taxon>
        <taxon>Apocrita</taxon>
        <taxon>Proctotrupomorpha</taxon>
        <taxon>Chalcidoidea</taxon>
        <taxon>Trichogrammatidae</taxon>
        <taxon>Trichogramma</taxon>
    </lineage>
</organism>
<keyword evidence="4 7" id="KW-0863">Zinc-finger</keyword>
<dbReference type="SUPFAM" id="SSF49363">
    <property type="entry name" value="Purple acid phosphatase, N-terminal domain"/>
    <property type="match status" value="1"/>
</dbReference>
<reference evidence="10 11" key="1">
    <citation type="submission" date="2020-02" db="EMBL/GenBank/DDBJ databases">
        <authorList>
            <person name="Ferguson B K."/>
        </authorList>
    </citation>
    <scope>NUCLEOTIDE SEQUENCE [LARGE SCALE GENOMIC DNA]</scope>
</reference>
<dbReference type="InterPro" id="IPR004843">
    <property type="entry name" value="Calcineurin-like_PHP"/>
</dbReference>
<dbReference type="OrthoDB" id="45007at2759"/>
<keyword evidence="3" id="KW-0677">Repeat</keyword>
<feature type="domain" description="C2H2-type" evidence="9">
    <location>
        <begin position="184"/>
        <end position="212"/>
    </location>
</feature>
<dbReference type="SMART" id="SM00355">
    <property type="entry name" value="ZnF_C2H2"/>
    <property type="match status" value="8"/>
</dbReference>
<dbReference type="PROSITE" id="PS50157">
    <property type="entry name" value="ZINC_FINGER_C2H2_2"/>
    <property type="match status" value="8"/>
</dbReference>
<evidence type="ECO:0000256" key="5">
    <source>
        <dbReference type="ARBA" id="ARBA00022833"/>
    </source>
</evidence>
<dbReference type="InterPro" id="IPR013087">
    <property type="entry name" value="Znf_C2H2_type"/>
</dbReference>
<dbReference type="Pfam" id="PF14008">
    <property type="entry name" value="Metallophos_C"/>
    <property type="match status" value="1"/>
</dbReference>
<feature type="domain" description="C2H2-type" evidence="9">
    <location>
        <begin position="155"/>
        <end position="183"/>
    </location>
</feature>
<feature type="domain" description="C2H2-type" evidence="9">
    <location>
        <begin position="271"/>
        <end position="299"/>
    </location>
</feature>
<keyword evidence="2" id="KW-0732">Signal</keyword>
<feature type="domain" description="C2H2-type" evidence="9">
    <location>
        <begin position="329"/>
        <end position="357"/>
    </location>
</feature>
<evidence type="ECO:0000256" key="2">
    <source>
        <dbReference type="ARBA" id="ARBA00022729"/>
    </source>
</evidence>
<protein>
    <recommendedName>
        <fullName evidence="8">Purple acid phosphatase</fullName>
        <ecNumber evidence="8">3.1.3.2</ecNumber>
    </recommendedName>
</protein>
<dbReference type="PANTHER" id="PTHR45867">
    <property type="entry name" value="PURPLE ACID PHOSPHATASE"/>
    <property type="match status" value="1"/>
</dbReference>
<keyword evidence="5" id="KW-0862">Zinc</keyword>
<dbReference type="SUPFAM" id="SSF56300">
    <property type="entry name" value="Metallo-dependent phosphatases"/>
    <property type="match status" value="1"/>
</dbReference>
<dbReference type="Gene3D" id="3.30.160.60">
    <property type="entry name" value="Classic Zinc Finger"/>
    <property type="match status" value="7"/>
</dbReference>
<gene>
    <name evidence="10" type="ORF">TBRA_LOCUS5031</name>
</gene>
<comment type="similarity">
    <text evidence="8">Belongs to the metallophosphoesterase superfamily. Purple acid phosphatase family.</text>
</comment>